<sequence>MVIIDPTFSLGSEKLLCTKKNNEKYNKELTKEDTDKAKLFFDTIDDLNKAYDINDKKVTWNALSKFKKYSYNLLKLNPDILIAWSTRKKILNLIITRDIIQEIKEQFKEEFGIIDGALMENIKSYNAWSYRQWCMTQLFNFDNPEKIYDYSSEKNLFNKVFEFDARNFHCWDYFRFFSNISKNEIFLKDQVNKLITKDFSNFSAWFQNSINSSTKCPNEYNLKYLDRDLEMVNNAIYMDSNDQSSWIYLNWLIGQVSNSKSIMPICVFNKKKAKFVFWNLVLVDSMKFVIYYKNAKDTVTGDYIKPSETTFFCEFNYNYRFESMQKCEFIITYGCNDKQYYERFVVFDNSQEENNYEQFEKDGLVRMNLSSLQELLLKEKLPVDVNELVIQ</sequence>
<proteinExistence type="inferred from homology"/>
<dbReference type="EC" id="2.5.1.60" evidence="6"/>
<dbReference type="OrthoDB" id="1658at2759"/>
<reference evidence="7 8" key="1">
    <citation type="submission" date="2016-04" db="EMBL/GenBank/DDBJ databases">
        <title>The genome of Intoshia linei affirms orthonectids as highly simplified spiralians.</title>
        <authorList>
            <person name="Mikhailov K.V."/>
            <person name="Slusarev G.S."/>
            <person name="Nikitin M.A."/>
            <person name="Logacheva M.D."/>
            <person name="Penin A."/>
            <person name="Aleoshin V."/>
            <person name="Panchin Y.V."/>
        </authorList>
    </citation>
    <scope>NUCLEOTIDE SEQUENCE [LARGE SCALE GENOMIC DNA]</scope>
    <source>
        <strain evidence="7">Intl2013</strain>
        <tissue evidence="7">Whole animal</tissue>
    </source>
</reference>
<dbReference type="Pfam" id="PF01239">
    <property type="entry name" value="PPTA"/>
    <property type="match status" value="2"/>
</dbReference>
<comment type="catalytic activity">
    <reaction evidence="5 6">
        <text>geranylgeranyl diphosphate + L-cysteinyl-[protein] = S-geranylgeranyl-L-cysteinyl-[protein] + diphosphate</text>
        <dbReference type="Rhea" id="RHEA:21240"/>
        <dbReference type="Rhea" id="RHEA-COMP:10131"/>
        <dbReference type="Rhea" id="RHEA-COMP:11537"/>
        <dbReference type="ChEBI" id="CHEBI:29950"/>
        <dbReference type="ChEBI" id="CHEBI:33019"/>
        <dbReference type="ChEBI" id="CHEBI:57533"/>
        <dbReference type="ChEBI" id="CHEBI:86021"/>
        <dbReference type="EC" id="2.5.1.60"/>
    </reaction>
</comment>
<keyword evidence="4" id="KW-0677">Repeat</keyword>
<keyword evidence="8" id="KW-1185">Reference proteome</keyword>
<dbReference type="Gene3D" id="1.25.40.120">
    <property type="entry name" value="Protein prenylyltransferase"/>
    <property type="match status" value="1"/>
</dbReference>
<comment type="function">
    <text evidence="6">Catalyzes the transfer of a geranyl-geranyl moiety from geranyl-geranyl pyrophosphate to cysteines occuring in specific C-terminal amino acid sequences.</text>
</comment>
<evidence type="ECO:0000256" key="4">
    <source>
        <dbReference type="ARBA" id="ARBA00022737"/>
    </source>
</evidence>
<gene>
    <name evidence="7" type="ORF">A3Q56_06482</name>
</gene>
<dbReference type="PROSITE" id="PS51147">
    <property type="entry name" value="PFTA"/>
    <property type="match status" value="2"/>
</dbReference>
<evidence type="ECO:0000313" key="7">
    <source>
        <dbReference type="EMBL" id="OAF65805.1"/>
    </source>
</evidence>
<comment type="similarity">
    <text evidence="1 6">Belongs to the protein prenyltransferase subunit alpha family.</text>
</comment>
<keyword evidence="2 6" id="KW-0637">Prenyltransferase</keyword>
<dbReference type="PANTHER" id="PTHR11129">
    <property type="entry name" value="PROTEIN FARNESYLTRANSFERASE ALPHA SUBUNIT/RAB GERANYLGERANYL TRANSFERASE ALPHA SUBUNIT"/>
    <property type="match status" value="1"/>
</dbReference>
<dbReference type="GO" id="GO:0005968">
    <property type="term" value="C:Rab-protein geranylgeranyltransferase complex"/>
    <property type="evidence" value="ECO:0007669"/>
    <property type="project" value="TreeGrafter"/>
</dbReference>
<dbReference type="EMBL" id="LWCA01001141">
    <property type="protein sequence ID" value="OAF65805.1"/>
    <property type="molecule type" value="Genomic_DNA"/>
</dbReference>
<protein>
    <recommendedName>
        <fullName evidence="6">Geranylgeranyl transferase type-2 subunit alpha</fullName>
        <ecNumber evidence="6">2.5.1.60</ecNumber>
    </recommendedName>
    <alternativeName>
        <fullName evidence="6">Geranylgeranyl transferase type II subunit alpha</fullName>
    </alternativeName>
</protein>
<keyword evidence="3 6" id="KW-0808">Transferase</keyword>
<evidence type="ECO:0000256" key="6">
    <source>
        <dbReference type="RuleBase" id="RU367120"/>
    </source>
</evidence>
<dbReference type="InterPro" id="IPR002088">
    <property type="entry name" value="Prenyl_trans_a"/>
</dbReference>
<dbReference type="GO" id="GO:0004663">
    <property type="term" value="F:Rab geranylgeranyltransferase activity"/>
    <property type="evidence" value="ECO:0007669"/>
    <property type="project" value="UniProtKB-UniRule"/>
</dbReference>
<evidence type="ECO:0000256" key="3">
    <source>
        <dbReference type="ARBA" id="ARBA00022679"/>
    </source>
</evidence>
<accession>A0A177AUY4</accession>
<evidence type="ECO:0000256" key="1">
    <source>
        <dbReference type="ARBA" id="ARBA00006734"/>
    </source>
</evidence>
<name>A0A177AUY4_9BILA</name>
<dbReference type="PANTHER" id="PTHR11129:SF2">
    <property type="entry name" value="GERANYLGERANYL TRANSFERASE TYPE-2 SUBUNIT ALPHA"/>
    <property type="match status" value="1"/>
</dbReference>
<feature type="non-terminal residue" evidence="7">
    <location>
        <position position="391"/>
    </location>
</feature>
<dbReference type="GO" id="GO:0097354">
    <property type="term" value="P:prenylation"/>
    <property type="evidence" value="ECO:0007669"/>
    <property type="project" value="UniProtKB-UniRule"/>
</dbReference>
<organism evidence="7 8">
    <name type="scientific">Intoshia linei</name>
    <dbReference type="NCBI Taxonomy" id="1819745"/>
    <lineage>
        <taxon>Eukaryota</taxon>
        <taxon>Metazoa</taxon>
        <taxon>Spiralia</taxon>
        <taxon>Lophotrochozoa</taxon>
        <taxon>Mesozoa</taxon>
        <taxon>Orthonectida</taxon>
        <taxon>Rhopaluridae</taxon>
        <taxon>Intoshia</taxon>
    </lineage>
</organism>
<evidence type="ECO:0000256" key="5">
    <source>
        <dbReference type="ARBA" id="ARBA00047658"/>
    </source>
</evidence>
<dbReference type="Proteomes" id="UP000078046">
    <property type="component" value="Unassembled WGS sequence"/>
</dbReference>
<dbReference type="AlphaFoldDB" id="A0A177AUY4"/>
<evidence type="ECO:0000313" key="8">
    <source>
        <dbReference type="Proteomes" id="UP000078046"/>
    </source>
</evidence>
<dbReference type="SUPFAM" id="SSF48439">
    <property type="entry name" value="Protein prenylyltransferase"/>
    <property type="match status" value="1"/>
</dbReference>
<comment type="caution">
    <text evidence="7">The sequence shown here is derived from an EMBL/GenBank/DDBJ whole genome shotgun (WGS) entry which is preliminary data.</text>
</comment>
<evidence type="ECO:0000256" key="2">
    <source>
        <dbReference type="ARBA" id="ARBA00022602"/>
    </source>
</evidence>